<keyword evidence="3" id="KW-1185">Reference proteome</keyword>
<dbReference type="AlphaFoldDB" id="A0A2N3HSP8"/>
<dbReference type="InterPro" id="IPR019861">
    <property type="entry name" value="PorP/SprF_Bacteroidetes"/>
</dbReference>
<dbReference type="Pfam" id="PF11751">
    <property type="entry name" value="PorP_SprF"/>
    <property type="match status" value="1"/>
</dbReference>
<name>A0A2N3HSP8_9BACT</name>
<evidence type="ECO:0008006" key="4">
    <source>
        <dbReference type="Google" id="ProtNLM"/>
    </source>
</evidence>
<evidence type="ECO:0000313" key="2">
    <source>
        <dbReference type="EMBL" id="PKQ61080.1"/>
    </source>
</evidence>
<accession>A0A2N3HSP8</accession>
<evidence type="ECO:0000256" key="1">
    <source>
        <dbReference type="SAM" id="SignalP"/>
    </source>
</evidence>
<dbReference type="NCBIfam" id="TIGR03519">
    <property type="entry name" value="T9SS_PorP_fam"/>
    <property type="match status" value="1"/>
</dbReference>
<dbReference type="Proteomes" id="UP000233618">
    <property type="component" value="Unassembled WGS sequence"/>
</dbReference>
<comment type="caution">
    <text evidence="2">The sequence shown here is derived from an EMBL/GenBank/DDBJ whole genome shotgun (WGS) entry which is preliminary data.</text>
</comment>
<reference evidence="2 3" key="1">
    <citation type="journal article" date="2017" name="Front. Microbiol.">
        <title>Labilibaculum manganireducens gen. nov., sp. nov. and Labilibaculum filiforme sp. nov., Novel Bacteroidetes Isolated from Subsurface Sediments of the Baltic Sea.</title>
        <authorList>
            <person name="Vandieken V."/>
            <person name="Marshall I.P."/>
            <person name="Niemann H."/>
            <person name="Engelen B."/>
            <person name="Cypionka H."/>
        </authorList>
    </citation>
    <scope>NUCLEOTIDE SEQUENCE [LARGE SCALE GENOMIC DNA]</scope>
    <source>
        <strain evidence="2 3">59.10-2M</strain>
    </source>
</reference>
<dbReference type="EMBL" id="MVDE01000050">
    <property type="protein sequence ID" value="PKQ61080.1"/>
    <property type="molecule type" value="Genomic_DNA"/>
</dbReference>
<sequence>MNYILKSSILFVFVLLCSVNLQAQEEIRFSNHKYNRLFYNPAYAGNTGFMEAVLAYRNQWVGVEGSPETAMVSFQAPINYTNSGLGAVAYHNKFGIQSDIAVFLNYAYQIQINREGKLSMGLQAGFINKQINWTELTFYDPNPSSPNDAIIPDNNISTWVPNFGLGFYYYTPQYYFSLSVPRLLSNDQPSTEGISNNVSFNSKSLFYYLGAGLTLPINREINFSPSVLFVGSHKTSNLINVNFDFIHGSGVSVGAGYRSDGTWAGLLGYQLTQKLRFSYSYEKSFGNYPTKGYTNHEIILNYNLSLRKSQITSPRYF</sequence>
<proteinExistence type="predicted"/>
<feature type="signal peptide" evidence="1">
    <location>
        <begin position="1"/>
        <end position="23"/>
    </location>
</feature>
<protein>
    <recommendedName>
        <fullName evidence="4">Type IX secretion system membrane protein PorP/SprF</fullName>
    </recommendedName>
</protein>
<organism evidence="2 3">
    <name type="scientific">Labilibaculum manganireducens</name>
    <dbReference type="NCBI Taxonomy" id="1940525"/>
    <lineage>
        <taxon>Bacteria</taxon>
        <taxon>Pseudomonadati</taxon>
        <taxon>Bacteroidota</taxon>
        <taxon>Bacteroidia</taxon>
        <taxon>Marinilabiliales</taxon>
        <taxon>Marinifilaceae</taxon>
        <taxon>Labilibaculum</taxon>
    </lineage>
</organism>
<gene>
    <name evidence="2" type="ORF">BZG01_20015</name>
</gene>
<keyword evidence="1" id="KW-0732">Signal</keyword>
<dbReference type="RefSeq" id="WP_101311626.1">
    <property type="nucleotide sequence ID" value="NZ_MVDE01000050.1"/>
</dbReference>
<evidence type="ECO:0000313" key="3">
    <source>
        <dbReference type="Proteomes" id="UP000233618"/>
    </source>
</evidence>
<feature type="chain" id="PRO_5014697428" description="Type IX secretion system membrane protein PorP/SprF" evidence="1">
    <location>
        <begin position="24"/>
        <end position="317"/>
    </location>
</feature>